<evidence type="ECO:0000313" key="1">
    <source>
        <dbReference type="EMBL" id="OLP04559.1"/>
    </source>
</evidence>
<reference evidence="1 2" key="1">
    <citation type="submission" date="2017-01" db="EMBL/GenBank/DDBJ databases">
        <title>Genome sequence of Rhodoferax antarcticus ANT.BR, a psychrophilic purple nonsulfur bacterium from an Antarctic microbial mat.</title>
        <authorList>
            <person name="Baker J."/>
            <person name="Riester C."/>
            <person name="Skinner B."/>
            <person name="Newell A."/>
            <person name="Swingley W."/>
            <person name="Madigan M."/>
            <person name="Jung D."/>
            <person name="Asao M."/>
            <person name="Chen M."/>
            <person name="Loughlin P."/>
            <person name="Pan H."/>
            <person name="Lin S."/>
            <person name="Li N."/>
            <person name="Shaw J."/>
            <person name="Prado M."/>
            <person name="Sherman C."/>
            <person name="Li X."/>
            <person name="Tang J."/>
            <person name="Blankenship R."/>
            <person name="Zhao T."/>
            <person name="Touchman J."/>
            <person name="Sattley M."/>
        </authorList>
    </citation>
    <scope>NUCLEOTIDE SEQUENCE [LARGE SCALE GENOMIC DNA]</scope>
    <source>
        <strain evidence="1 2">ANT.BR</strain>
    </source>
</reference>
<dbReference type="EMBL" id="MSYM01000020">
    <property type="protein sequence ID" value="OLP04559.1"/>
    <property type="molecule type" value="Genomic_DNA"/>
</dbReference>
<protein>
    <submittedName>
        <fullName evidence="1">Uncharacterized protein</fullName>
    </submittedName>
</protein>
<accession>A0A1Q8Y9A5</accession>
<keyword evidence="2" id="KW-1185">Reference proteome</keyword>
<organism evidence="1 2">
    <name type="scientific">Rhodoferax antarcticus ANT.BR</name>
    <dbReference type="NCBI Taxonomy" id="1111071"/>
    <lineage>
        <taxon>Bacteria</taxon>
        <taxon>Pseudomonadati</taxon>
        <taxon>Pseudomonadota</taxon>
        <taxon>Betaproteobacteria</taxon>
        <taxon>Burkholderiales</taxon>
        <taxon>Comamonadaceae</taxon>
        <taxon>Rhodoferax</taxon>
    </lineage>
</organism>
<comment type="caution">
    <text evidence="1">The sequence shown here is derived from an EMBL/GenBank/DDBJ whole genome shotgun (WGS) entry which is preliminary data.</text>
</comment>
<dbReference type="AlphaFoldDB" id="A0A1Q8Y9A5"/>
<dbReference type="Proteomes" id="UP000185911">
    <property type="component" value="Unassembled WGS sequence"/>
</dbReference>
<sequence length="211" mass="23415">MKAVKCLYCGAAAELKDAFVIYRRLGLGHVYMCSGDCDAYVGVHEGTTKPKGSLANRELRELRQRVHAVFDPIWKQGGYERSELYEAAAKALGIAEFHVGEMRESEAKLFLSHGDALVKNMMAQVDASREAAIASTAGTNIVNVLRYLFVTSQRMPVKVLSYSRYRGHADTFRCACAAGFIRRFKAKETNREFVALTPLGEVALDLRSAVR</sequence>
<evidence type="ECO:0000313" key="2">
    <source>
        <dbReference type="Proteomes" id="UP000185911"/>
    </source>
</evidence>
<gene>
    <name evidence="1" type="ORF">BLL52_4097</name>
</gene>
<dbReference type="InterPro" id="IPR021686">
    <property type="entry name" value="DUF3268"/>
</dbReference>
<name>A0A1Q8Y9A5_9BURK</name>
<proteinExistence type="predicted"/>
<dbReference type="RefSeq" id="WP_075588159.1">
    <property type="nucleotide sequence ID" value="NZ_MSYM01000020.1"/>
</dbReference>
<dbReference type="Pfam" id="PF11672">
    <property type="entry name" value="DUF3268"/>
    <property type="match status" value="1"/>
</dbReference>